<name>A0A109JJ37_9BRAD</name>
<evidence type="ECO:0000313" key="2">
    <source>
        <dbReference type="Proteomes" id="UP000057737"/>
    </source>
</evidence>
<dbReference type="Proteomes" id="UP000057737">
    <property type="component" value="Unassembled WGS sequence"/>
</dbReference>
<organism evidence="1 2">
    <name type="scientific">Bradyrhizobium macuxiense</name>
    <dbReference type="NCBI Taxonomy" id="1755647"/>
    <lineage>
        <taxon>Bacteria</taxon>
        <taxon>Pseudomonadati</taxon>
        <taxon>Pseudomonadota</taxon>
        <taxon>Alphaproteobacteria</taxon>
        <taxon>Hyphomicrobiales</taxon>
        <taxon>Nitrobacteraceae</taxon>
        <taxon>Bradyrhizobium</taxon>
    </lineage>
</organism>
<reference evidence="1 2" key="1">
    <citation type="submission" date="2015-11" db="EMBL/GenBank/DDBJ databases">
        <title>Draft Genome Sequence of the Strain BR 10303 (Bradyrhizobium sp.) isolated from nodules of Centrolobium paraense.</title>
        <authorList>
            <person name="Zelli J.E."/>
            <person name="Simoes-Araujo J.L."/>
            <person name="Barauna A.C."/>
            <person name="Silva K."/>
        </authorList>
    </citation>
    <scope>NUCLEOTIDE SEQUENCE [LARGE SCALE GENOMIC DNA]</scope>
    <source>
        <strain evidence="1 2">BR 10303</strain>
    </source>
</reference>
<accession>A0A109JJ37</accession>
<proteinExistence type="predicted"/>
<gene>
    <name evidence="1" type="ORF">AS156_15370</name>
</gene>
<evidence type="ECO:0000313" key="1">
    <source>
        <dbReference type="EMBL" id="KWV49901.1"/>
    </source>
</evidence>
<comment type="caution">
    <text evidence="1">The sequence shown here is derived from an EMBL/GenBank/DDBJ whole genome shotgun (WGS) entry which is preliminary data.</text>
</comment>
<keyword evidence="2" id="KW-1185">Reference proteome</keyword>
<dbReference type="RefSeq" id="WP_066512167.1">
    <property type="nucleotide sequence ID" value="NZ_LNCU01000098.1"/>
</dbReference>
<dbReference type="EMBL" id="LNCU01000098">
    <property type="protein sequence ID" value="KWV49901.1"/>
    <property type="molecule type" value="Genomic_DNA"/>
</dbReference>
<protein>
    <submittedName>
        <fullName evidence="1">Uncharacterized protein</fullName>
    </submittedName>
</protein>
<sequence length="77" mass="8275">MDDIEKHGLKLIEVMKAAGICMGQIVHREAIIAVWSKDGAKCDDLTAALKFAESFGWIEDPDGGGTFLRLTAVGQAI</sequence>
<dbReference type="OrthoDB" id="9801455at2"/>
<dbReference type="AlphaFoldDB" id="A0A109JJ37"/>